<dbReference type="Proteomes" id="UP000321317">
    <property type="component" value="Unassembled WGS sequence"/>
</dbReference>
<dbReference type="PROSITE" id="PS51257">
    <property type="entry name" value="PROKAR_LIPOPROTEIN"/>
    <property type="match status" value="1"/>
</dbReference>
<comment type="caution">
    <text evidence="1">The sequence shown here is derived from an EMBL/GenBank/DDBJ whole genome shotgun (WGS) entry which is preliminary data.</text>
</comment>
<organism evidence="1 2">
    <name type="scientific">Campylobacter helveticus</name>
    <dbReference type="NCBI Taxonomy" id="28898"/>
    <lineage>
        <taxon>Bacteria</taxon>
        <taxon>Pseudomonadati</taxon>
        <taxon>Campylobacterota</taxon>
        <taxon>Epsilonproteobacteria</taxon>
        <taxon>Campylobacterales</taxon>
        <taxon>Campylobacteraceae</taxon>
        <taxon>Campylobacter</taxon>
    </lineage>
</organism>
<gene>
    <name evidence="1" type="ORF">FVD16_01005</name>
</gene>
<name>A0ABY3L3R5_9BACT</name>
<protein>
    <recommendedName>
        <fullName evidence="3">Lipoprotein</fullName>
    </recommendedName>
</protein>
<accession>A0ABY3L3R5</accession>
<sequence>MKKVLVGAVLSGVLALGFLSGCSSPKERLKELAKEGTKLEKKFALNDFETEEERKEARKRYEEILGEILKIKAEEEK</sequence>
<dbReference type="EMBL" id="VRMA01000005">
    <property type="protein sequence ID" value="TXK60617.1"/>
    <property type="molecule type" value="Genomic_DNA"/>
</dbReference>
<evidence type="ECO:0000313" key="1">
    <source>
        <dbReference type="EMBL" id="TXK60617.1"/>
    </source>
</evidence>
<dbReference type="RefSeq" id="WP_131937327.1">
    <property type="nucleotide sequence ID" value="NZ_CAUWMG010000019.1"/>
</dbReference>
<keyword evidence="2" id="KW-1185">Reference proteome</keyword>
<evidence type="ECO:0008006" key="3">
    <source>
        <dbReference type="Google" id="ProtNLM"/>
    </source>
</evidence>
<reference evidence="1 2" key="1">
    <citation type="submission" date="2019-08" db="EMBL/GenBank/DDBJ databases">
        <title>Rapid identification of Enteric Bacteria from Whole Genome Sequences (WGS) using Average Nucleotide Identity (ANI).</title>
        <authorList>
            <person name="Lane C."/>
        </authorList>
    </citation>
    <scope>NUCLEOTIDE SEQUENCE [LARGE SCALE GENOMIC DNA]</scope>
    <source>
        <strain evidence="1 2">D4984</strain>
    </source>
</reference>
<proteinExistence type="predicted"/>
<evidence type="ECO:0000313" key="2">
    <source>
        <dbReference type="Proteomes" id="UP000321317"/>
    </source>
</evidence>